<name>A0A1F5MJ45_9BACT</name>
<sequence length="221" mass="26311">MGKSILTPKQLNFLEFIQQDKQITKRFYFTGGTALAEFYLQHRLSEDIDLFTEEQEVNQITVNAFLKKISPQLSIKEIQPTQFMGLFSYLLVFNDNEQLKVDFNYYPFPRIHKGKKYKNLEVDSIYDIAVNKIQTMLTRIRSRDFIDLYFIMKKLNYSLEQLMKDARNKFDWNVDRVTLASQFARVNEITELPTMLVEFDQKDMEKFYLDLIKSLGAEIFK</sequence>
<dbReference type="Proteomes" id="UP000178017">
    <property type="component" value="Unassembled WGS sequence"/>
</dbReference>
<evidence type="ECO:0000313" key="1">
    <source>
        <dbReference type="EMBL" id="OGE65373.1"/>
    </source>
</evidence>
<reference evidence="1 2" key="1">
    <citation type="journal article" date="2016" name="Nat. Commun.">
        <title>Thousands of microbial genomes shed light on interconnected biogeochemical processes in an aquifer system.</title>
        <authorList>
            <person name="Anantharaman K."/>
            <person name="Brown C.T."/>
            <person name="Hug L.A."/>
            <person name="Sharon I."/>
            <person name="Castelle C.J."/>
            <person name="Probst A.J."/>
            <person name="Thomas B.C."/>
            <person name="Singh A."/>
            <person name="Wilkins M.J."/>
            <person name="Karaoz U."/>
            <person name="Brodie E.L."/>
            <person name="Williams K.H."/>
            <person name="Hubbard S.S."/>
            <person name="Banfield J.F."/>
        </authorList>
    </citation>
    <scope>NUCLEOTIDE SEQUENCE [LARGE SCALE GENOMIC DNA]</scope>
</reference>
<organism evidence="1 2">
    <name type="scientific">Candidatus Daviesbacteria bacterium RIFCSPLOWO2_01_FULL_40_24</name>
    <dbReference type="NCBI Taxonomy" id="1797787"/>
    <lineage>
        <taxon>Bacteria</taxon>
        <taxon>Candidatus Daviesiibacteriota</taxon>
    </lineage>
</organism>
<accession>A0A1F5MJ45</accession>
<dbReference type="InterPro" id="IPR014942">
    <property type="entry name" value="AbiEii"/>
</dbReference>
<comment type="caution">
    <text evidence="1">The sequence shown here is derived from an EMBL/GenBank/DDBJ whole genome shotgun (WGS) entry which is preliminary data.</text>
</comment>
<dbReference type="EMBL" id="MFDO01000018">
    <property type="protein sequence ID" value="OGE65373.1"/>
    <property type="molecule type" value="Genomic_DNA"/>
</dbReference>
<evidence type="ECO:0000313" key="2">
    <source>
        <dbReference type="Proteomes" id="UP000178017"/>
    </source>
</evidence>
<dbReference type="Gene3D" id="3.10.450.620">
    <property type="entry name" value="JHP933, nucleotidyltransferase-like core domain"/>
    <property type="match status" value="1"/>
</dbReference>
<dbReference type="AlphaFoldDB" id="A0A1F5MJ45"/>
<dbReference type="Pfam" id="PF08843">
    <property type="entry name" value="AbiEii"/>
    <property type="match status" value="1"/>
</dbReference>
<proteinExistence type="predicted"/>
<protein>
    <recommendedName>
        <fullName evidence="3">Nucleotidyltransferase</fullName>
    </recommendedName>
</protein>
<gene>
    <name evidence="1" type="ORF">A3B49_00600</name>
</gene>
<evidence type="ECO:0008006" key="3">
    <source>
        <dbReference type="Google" id="ProtNLM"/>
    </source>
</evidence>